<sequence length="319" mass="35781">MKTSTKSAILKRRAYIKHWLQKLHSSSSSSSNECKRFLGRGSFGSVYFIRRKPSTTTAGFPEEMAVKTAKVADAWTLKLEKQVLSKLTASPYVIRCYGDGETIEEEGDDIYYNSDGNGDQKIYNLFLEFCSSGSLYDHIKKSENGLLACQVKSFTRDIVRGLVYIHSEGIVHCDIKPDNILLVPAGGNDHHDGGGFVAKLADFGLAKNMLLEDEESPSMRGSCRYMAPELVKDKCLTFTADIWALGCVVVEMMSGEPAWGRGLSKDELFNLIGYSSKVPEIPDNVSEDAKDFLSKCFIRCEFFRWSAQELIRHPFLSEW</sequence>
<dbReference type="PROSITE" id="PS00107">
    <property type="entry name" value="PROTEIN_KINASE_ATP"/>
    <property type="match status" value="1"/>
</dbReference>
<reference evidence="8 9" key="1">
    <citation type="submission" date="2021-02" db="EMBL/GenBank/DDBJ databases">
        <title>Plant Genome Project.</title>
        <authorList>
            <person name="Zhang R.-G."/>
        </authorList>
    </citation>
    <scope>NUCLEOTIDE SEQUENCE [LARGE SCALE GENOMIC DNA]</scope>
    <source>
        <tissue evidence="8">Leaves</tissue>
    </source>
</reference>
<dbReference type="InterPro" id="IPR011009">
    <property type="entry name" value="Kinase-like_dom_sf"/>
</dbReference>
<dbReference type="InterPro" id="IPR052751">
    <property type="entry name" value="Plant_MAPKKK"/>
</dbReference>
<dbReference type="Pfam" id="PF00069">
    <property type="entry name" value="Pkinase"/>
    <property type="match status" value="1"/>
</dbReference>
<keyword evidence="4 5" id="KW-0067">ATP-binding</keyword>
<dbReference type="PANTHER" id="PTHR48011">
    <property type="entry name" value="CCR4-NOT TRANSCRIPTIONAL COMPLEX SUBUNIT CAF120-RELATED"/>
    <property type="match status" value="1"/>
</dbReference>
<dbReference type="Gene3D" id="1.10.510.10">
    <property type="entry name" value="Transferase(Phosphotransferase) domain 1"/>
    <property type="match status" value="1"/>
</dbReference>
<evidence type="ECO:0000256" key="4">
    <source>
        <dbReference type="ARBA" id="ARBA00022840"/>
    </source>
</evidence>
<dbReference type="PROSITE" id="PS50011">
    <property type="entry name" value="PROTEIN_KINASE_DOM"/>
    <property type="match status" value="1"/>
</dbReference>
<evidence type="ECO:0000256" key="2">
    <source>
        <dbReference type="ARBA" id="ARBA00022741"/>
    </source>
</evidence>
<feature type="binding site" evidence="5">
    <location>
        <position position="67"/>
    </location>
    <ligand>
        <name>ATP</name>
        <dbReference type="ChEBI" id="CHEBI:30616"/>
    </ligand>
</feature>
<evidence type="ECO:0000256" key="6">
    <source>
        <dbReference type="RuleBase" id="RU000304"/>
    </source>
</evidence>
<keyword evidence="6" id="KW-0723">Serine/threonine-protein kinase</keyword>
<evidence type="ECO:0000256" key="3">
    <source>
        <dbReference type="ARBA" id="ARBA00022777"/>
    </source>
</evidence>
<organism evidence="8 9">
    <name type="scientific">Xanthoceras sorbifolium</name>
    <dbReference type="NCBI Taxonomy" id="99658"/>
    <lineage>
        <taxon>Eukaryota</taxon>
        <taxon>Viridiplantae</taxon>
        <taxon>Streptophyta</taxon>
        <taxon>Embryophyta</taxon>
        <taxon>Tracheophyta</taxon>
        <taxon>Spermatophyta</taxon>
        <taxon>Magnoliopsida</taxon>
        <taxon>eudicotyledons</taxon>
        <taxon>Gunneridae</taxon>
        <taxon>Pentapetalae</taxon>
        <taxon>rosids</taxon>
        <taxon>malvids</taxon>
        <taxon>Sapindales</taxon>
        <taxon>Sapindaceae</taxon>
        <taxon>Xanthoceroideae</taxon>
        <taxon>Xanthoceras</taxon>
    </lineage>
</organism>
<dbReference type="InterPro" id="IPR017441">
    <property type="entry name" value="Protein_kinase_ATP_BS"/>
</dbReference>
<accession>A0ABQ8HY20</accession>
<dbReference type="Proteomes" id="UP000827721">
    <property type="component" value="Unassembled WGS sequence"/>
</dbReference>
<comment type="similarity">
    <text evidence="6">Belongs to the protein kinase superfamily.</text>
</comment>
<dbReference type="PANTHER" id="PTHR48011:SF55">
    <property type="entry name" value="PROTEIN KINASE DOMAIN-CONTAINING PROTEIN"/>
    <property type="match status" value="1"/>
</dbReference>
<dbReference type="SMART" id="SM00220">
    <property type="entry name" value="S_TKc"/>
    <property type="match status" value="1"/>
</dbReference>
<proteinExistence type="inferred from homology"/>
<feature type="domain" description="Protein kinase" evidence="7">
    <location>
        <begin position="32"/>
        <end position="316"/>
    </location>
</feature>
<keyword evidence="3" id="KW-0418">Kinase</keyword>
<dbReference type="SUPFAM" id="SSF56112">
    <property type="entry name" value="Protein kinase-like (PK-like)"/>
    <property type="match status" value="1"/>
</dbReference>
<evidence type="ECO:0000256" key="1">
    <source>
        <dbReference type="ARBA" id="ARBA00022679"/>
    </source>
</evidence>
<name>A0ABQ8HY20_9ROSI</name>
<dbReference type="PROSITE" id="PS00108">
    <property type="entry name" value="PROTEIN_KINASE_ST"/>
    <property type="match status" value="1"/>
</dbReference>
<evidence type="ECO:0000313" key="9">
    <source>
        <dbReference type="Proteomes" id="UP000827721"/>
    </source>
</evidence>
<dbReference type="EMBL" id="JAFEMO010000006">
    <property type="protein sequence ID" value="KAH7569255.1"/>
    <property type="molecule type" value="Genomic_DNA"/>
</dbReference>
<keyword evidence="9" id="KW-1185">Reference proteome</keyword>
<dbReference type="Gene3D" id="3.30.200.20">
    <property type="entry name" value="Phosphorylase Kinase, domain 1"/>
    <property type="match status" value="1"/>
</dbReference>
<evidence type="ECO:0000256" key="5">
    <source>
        <dbReference type="PROSITE-ProRule" id="PRU10141"/>
    </source>
</evidence>
<dbReference type="InterPro" id="IPR008271">
    <property type="entry name" value="Ser/Thr_kinase_AS"/>
</dbReference>
<dbReference type="InterPro" id="IPR000719">
    <property type="entry name" value="Prot_kinase_dom"/>
</dbReference>
<evidence type="ECO:0000259" key="7">
    <source>
        <dbReference type="PROSITE" id="PS50011"/>
    </source>
</evidence>
<protein>
    <recommendedName>
        <fullName evidence="7">Protein kinase domain-containing protein</fullName>
    </recommendedName>
</protein>
<comment type="caution">
    <text evidence="8">The sequence shown here is derived from an EMBL/GenBank/DDBJ whole genome shotgun (WGS) entry which is preliminary data.</text>
</comment>
<evidence type="ECO:0000313" key="8">
    <source>
        <dbReference type="EMBL" id="KAH7569255.1"/>
    </source>
</evidence>
<keyword evidence="1" id="KW-0808">Transferase</keyword>
<keyword evidence="2 5" id="KW-0547">Nucleotide-binding</keyword>
<gene>
    <name evidence="8" type="ORF">JRO89_XS06G0131700</name>
</gene>